<keyword evidence="3" id="KW-1185">Reference proteome</keyword>
<feature type="region of interest" description="Disordered" evidence="1">
    <location>
        <begin position="110"/>
        <end position="149"/>
    </location>
</feature>
<proteinExistence type="predicted"/>
<feature type="compositionally biased region" description="Polar residues" evidence="1">
    <location>
        <begin position="114"/>
        <end position="125"/>
    </location>
</feature>
<dbReference type="EMBL" id="JACHVZ010000010">
    <property type="protein sequence ID" value="MBB2929587.1"/>
    <property type="molecule type" value="Genomic_DNA"/>
</dbReference>
<feature type="region of interest" description="Disordered" evidence="1">
    <location>
        <begin position="9"/>
        <end position="30"/>
    </location>
</feature>
<dbReference type="RefSeq" id="WP_133253619.1">
    <property type="nucleotide sequence ID" value="NZ_JACHVZ010000010.1"/>
</dbReference>
<name>A0ABR6FQ98_9BURK</name>
<gene>
    <name evidence="2" type="ORF">FHX59_004020</name>
</gene>
<evidence type="ECO:0000313" key="2">
    <source>
        <dbReference type="EMBL" id="MBB2929587.1"/>
    </source>
</evidence>
<reference evidence="2 3" key="1">
    <citation type="submission" date="2020-08" db="EMBL/GenBank/DDBJ databases">
        <title>Genomic Encyclopedia of Type Strains, Phase IV (KMG-V): Genome sequencing to study the core and pangenomes of soil and plant-associated prokaryotes.</title>
        <authorList>
            <person name="Whitman W."/>
        </authorList>
    </citation>
    <scope>NUCLEOTIDE SEQUENCE [LARGE SCALE GENOMIC DNA]</scope>
    <source>
        <strain evidence="2 3">SRMrh-85</strain>
    </source>
</reference>
<evidence type="ECO:0000313" key="3">
    <source>
        <dbReference type="Proteomes" id="UP000533533"/>
    </source>
</evidence>
<evidence type="ECO:0008006" key="4">
    <source>
        <dbReference type="Google" id="ProtNLM"/>
    </source>
</evidence>
<feature type="compositionally biased region" description="Low complexity" evidence="1">
    <location>
        <begin position="134"/>
        <end position="143"/>
    </location>
</feature>
<comment type="caution">
    <text evidence="2">The sequence shown here is derived from an EMBL/GenBank/DDBJ whole genome shotgun (WGS) entry which is preliminary data.</text>
</comment>
<organism evidence="2 3">
    <name type="scientific">Paraburkholderia silvatlantica</name>
    <dbReference type="NCBI Taxonomy" id="321895"/>
    <lineage>
        <taxon>Bacteria</taxon>
        <taxon>Pseudomonadati</taxon>
        <taxon>Pseudomonadota</taxon>
        <taxon>Betaproteobacteria</taxon>
        <taxon>Burkholderiales</taxon>
        <taxon>Burkholderiaceae</taxon>
        <taxon>Paraburkholderia</taxon>
    </lineage>
</organism>
<dbReference type="Proteomes" id="UP000533533">
    <property type="component" value="Unassembled WGS sequence"/>
</dbReference>
<protein>
    <recommendedName>
        <fullName evidence="4">MobA/MobL family protein</fullName>
    </recommendedName>
</protein>
<sequence length="149" mass="16653">MTTDLLFRVGPKNHSSAWGRSGQEGPDKAKPHRAMLWADEGRDASKWCERRILHHNEEGFARQIRDCTNLVPMSRHAGGSVNARRTIFDSKCVSRKGFAPRWRMHGTEAASYVSIDSQPANQGQQGRPGKEAAGGDQQDWDGGSIRRNR</sequence>
<accession>A0ABR6FQ98</accession>
<evidence type="ECO:0000256" key="1">
    <source>
        <dbReference type="SAM" id="MobiDB-lite"/>
    </source>
</evidence>